<protein>
    <recommendedName>
        <fullName evidence="9">Glycosyltransferase family 15 protein</fullName>
    </recommendedName>
</protein>
<organism evidence="7 8">
    <name type="scientific">Wickerhamomyces pijperi</name>
    <name type="common">Yeast</name>
    <name type="synonym">Pichia pijperi</name>
    <dbReference type="NCBI Taxonomy" id="599730"/>
    <lineage>
        <taxon>Eukaryota</taxon>
        <taxon>Fungi</taxon>
        <taxon>Dikarya</taxon>
        <taxon>Ascomycota</taxon>
        <taxon>Saccharomycotina</taxon>
        <taxon>Saccharomycetes</taxon>
        <taxon>Phaffomycetales</taxon>
        <taxon>Wickerhamomycetaceae</taxon>
        <taxon>Wickerhamomyces</taxon>
    </lineage>
</organism>
<dbReference type="PANTHER" id="PTHR31121">
    <property type="entry name" value="ALPHA-1,2 MANNOSYLTRANSFERASE KTR1"/>
    <property type="match status" value="1"/>
</dbReference>
<evidence type="ECO:0000256" key="3">
    <source>
        <dbReference type="ARBA" id="ARBA00022676"/>
    </source>
</evidence>
<dbReference type="InterPro" id="IPR002685">
    <property type="entry name" value="Glyco_trans_15"/>
</dbReference>
<name>A0A9P8TDV8_WICPI</name>
<keyword evidence="4" id="KW-0808">Transferase</keyword>
<proteinExistence type="inferred from homology"/>
<feature type="transmembrane region" description="Helical" evidence="6">
    <location>
        <begin position="80"/>
        <end position="101"/>
    </location>
</feature>
<dbReference type="EMBL" id="JAEUBG010005327">
    <property type="protein sequence ID" value="KAH3675918.1"/>
    <property type="molecule type" value="Genomic_DNA"/>
</dbReference>
<dbReference type="GO" id="GO:0006487">
    <property type="term" value="P:protein N-linked glycosylation"/>
    <property type="evidence" value="ECO:0007669"/>
    <property type="project" value="TreeGrafter"/>
</dbReference>
<keyword evidence="6" id="KW-0472">Membrane</keyword>
<evidence type="ECO:0000313" key="7">
    <source>
        <dbReference type="EMBL" id="KAH3675918.1"/>
    </source>
</evidence>
<keyword evidence="5" id="KW-0735">Signal-anchor</keyword>
<dbReference type="InterPro" id="IPR029044">
    <property type="entry name" value="Nucleotide-diphossugar_trans"/>
</dbReference>
<evidence type="ECO:0000256" key="2">
    <source>
        <dbReference type="ARBA" id="ARBA00007677"/>
    </source>
</evidence>
<dbReference type="OrthoDB" id="439943at2759"/>
<dbReference type="Pfam" id="PF01793">
    <property type="entry name" value="Glyco_transf_15"/>
    <property type="match status" value="1"/>
</dbReference>
<dbReference type="AlphaFoldDB" id="A0A9P8TDV8"/>
<reference evidence="7" key="1">
    <citation type="journal article" date="2021" name="Open Biol.">
        <title>Shared evolutionary footprints suggest mitochondrial oxidative damage underlies multiple complex I losses in fungi.</title>
        <authorList>
            <person name="Schikora-Tamarit M.A."/>
            <person name="Marcet-Houben M."/>
            <person name="Nosek J."/>
            <person name="Gabaldon T."/>
        </authorList>
    </citation>
    <scope>NUCLEOTIDE SEQUENCE</scope>
    <source>
        <strain evidence="7">CBS2887</strain>
    </source>
</reference>
<evidence type="ECO:0000313" key="8">
    <source>
        <dbReference type="Proteomes" id="UP000774326"/>
    </source>
</evidence>
<dbReference type="GO" id="GO:0000032">
    <property type="term" value="P:cell wall mannoprotein biosynthetic process"/>
    <property type="evidence" value="ECO:0007669"/>
    <property type="project" value="TreeGrafter"/>
</dbReference>
<evidence type="ECO:0000256" key="4">
    <source>
        <dbReference type="ARBA" id="ARBA00022679"/>
    </source>
</evidence>
<accession>A0A9P8TDV8</accession>
<comment type="subcellular location">
    <subcellularLocation>
        <location evidence="1">Membrane</location>
        <topology evidence="1">Single-pass type II membrane protein</topology>
    </subcellularLocation>
</comment>
<keyword evidence="6" id="KW-0812">Transmembrane</keyword>
<evidence type="ECO:0000256" key="5">
    <source>
        <dbReference type="ARBA" id="ARBA00022968"/>
    </source>
</evidence>
<dbReference type="SUPFAM" id="SSF53448">
    <property type="entry name" value="Nucleotide-diphospho-sugar transferases"/>
    <property type="match status" value="1"/>
</dbReference>
<evidence type="ECO:0008006" key="9">
    <source>
        <dbReference type="Google" id="ProtNLM"/>
    </source>
</evidence>
<dbReference type="GO" id="GO:0005794">
    <property type="term" value="C:Golgi apparatus"/>
    <property type="evidence" value="ECO:0007669"/>
    <property type="project" value="TreeGrafter"/>
</dbReference>
<dbReference type="Proteomes" id="UP000774326">
    <property type="component" value="Unassembled WGS sequence"/>
</dbReference>
<gene>
    <name evidence="7" type="ORF">WICPIJ_009208</name>
</gene>
<dbReference type="GO" id="GO:0000026">
    <property type="term" value="F:alpha-1,2-mannosyltransferase activity"/>
    <property type="evidence" value="ECO:0007669"/>
    <property type="project" value="TreeGrafter"/>
</dbReference>
<comment type="similarity">
    <text evidence="2">Belongs to the glycosyltransferase 15 family.</text>
</comment>
<evidence type="ECO:0000256" key="1">
    <source>
        <dbReference type="ARBA" id="ARBA00004606"/>
    </source>
</evidence>
<reference evidence="7" key="2">
    <citation type="submission" date="2021-01" db="EMBL/GenBank/DDBJ databases">
        <authorList>
            <person name="Schikora-Tamarit M.A."/>
        </authorList>
    </citation>
    <scope>NUCLEOTIDE SEQUENCE</scope>
    <source>
        <strain evidence="7">CBS2887</strain>
    </source>
</reference>
<sequence length="634" mass="73562">MIGMKVAFVDVLDSGTFVAVPRQVGSKLGYQKRLKYTDQQLNMITDTTVSEKHILPQTQYTMSKYSTPISRRSRLSNPKYFLVPLLLILTILYTQLISPALNFASYEADIHLKYEDVLAEVRSRNPSPDPLEIYKPKLSTNSYSQKILITEEMQSQTPPPESEKVNAVILMLCRNWELESVLKSMRSLEDRFNRRYKYDWVFLNDVPFTEKFKEATSLMTDSVTKYALIPSEQWDRPDWIDNETFEAGLKEMNENGVLYGDSKSYRNMCRFNSGYFFRQQILDEYDYYFRVEPDVEYFCDFQYDPFRVMRDNGKKYGFVIALHEYEETIPTLWDTVMDFLEENPDLLAKENSKAFLTDMEEIGEFQMRLDLVNEYNLCHFWSNFEIGDLNFFRSEAYLKFFTYLEKTGNFYYERWGDAPVHSLAVALLLNSTDVHYFEDLGYFHAPFANCPSSNAVRLSKRCLCDYNDENVIDIQFHSCLPRWWRVGGKTFMKIKGELQHTTQHVLTDLFFGLARGHIGSSQTWNQRLGFIDVVQGQRPQLGDFKRMQLLQAFVTSGSLQQLLHSDLINSSLSSSLPSLSSSSVLLSVSMCSPFSKSTKDPSSLMTLFLSLKAARIRILASLRFKAINSIFSPV</sequence>
<evidence type="ECO:0000256" key="6">
    <source>
        <dbReference type="SAM" id="Phobius"/>
    </source>
</evidence>
<keyword evidence="6" id="KW-1133">Transmembrane helix</keyword>
<dbReference type="FunFam" id="3.90.550.10:FF:000051">
    <property type="entry name" value="Alpha-1,2-mannosyltransferase (Ktr4)"/>
    <property type="match status" value="1"/>
</dbReference>
<dbReference type="Gene3D" id="3.90.550.10">
    <property type="entry name" value="Spore Coat Polysaccharide Biosynthesis Protein SpsA, Chain A"/>
    <property type="match status" value="1"/>
</dbReference>
<dbReference type="GO" id="GO:0016020">
    <property type="term" value="C:membrane"/>
    <property type="evidence" value="ECO:0007669"/>
    <property type="project" value="UniProtKB-SubCell"/>
</dbReference>
<dbReference type="PANTHER" id="PTHR31121:SF10">
    <property type="entry name" value="MANNOSYLTRANSFERASE KTR2-RELATED"/>
    <property type="match status" value="1"/>
</dbReference>
<comment type="caution">
    <text evidence="7">The sequence shown here is derived from an EMBL/GenBank/DDBJ whole genome shotgun (WGS) entry which is preliminary data.</text>
</comment>
<dbReference type="GO" id="GO:0006493">
    <property type="term" value="P:protein O-linked glycosylation"/>
    <property type="evidence" value="ECO:0007669"/>
    <property type="project" value="TreeGrafter"/>
</dbReference>
<keyword evidence="8" id="KW-1185">Reference proteome</keyword>
<keyword evidence="3" id="KW-0328">Glycosyltransferase</keyword>